<dbReference type="GO" id="GO:0042883">
    <property type="term" value="P:cysteine transport"/>
    <property type="evidence" value="ECO:0007669"/>
    <property type="project" value="InterPro"/>
</dbReference>
<evidence type="ECO:0000313" key="11">
    <source>
        <dbReference type="Proteomes" id="UP000260351"/>
    </source>
</evidence>
<feature type="transmembrane region" description="Helical" evidence="7">
    <location>
        <begin position="52"/>
        <end position="72"/>
    </location>
</feature>
<dbReference type="InterPro" id="IPR003593">
    <property type="entry name" value="AAA+_ATPase"/>
</dbReference>
<sequence length="562" mass="60276">MQSEERWLSAREPRGFRAVLVGLTLAQAALIIGQAWLLSSVIGAVLAEGRSLGGMAPALVGLLAVLLGRAALDSARSWYASGVSVRVRADLRPRLFRQIARAGPGYASGAGAGALTTTLIEQVDLLEKWYGRFLPQRIAASVTIPVLLLAVLWQDWLAGLFLALAAPLIPLFMVLVGWGAEQASREQQHELVRLGGVFLDRLRGLDTIRRFGSEEHELNRLGQLIERFRERTFAVLKIAFLSSAVLEFFSAVAIAAVAIYVGLGLLEYIQFGPASSLTLQSGLFVLLLAPEFFLPLRQLSQAWHDRADSLAAADGILKVLETPPARPEPERPVRIEPERACRVEARNLTLSRAGRGTVLDRVAFRAEPGERLLIRGPSGGGKSTLLDLVGGFLAPDSGTIRIDGIDLDRIDSGSMTMLRGWMGQQGGLFEGTLADNLRLAAPDASEAALASALSAAGLQDWTNGLPHGLHTPIRSSGEGISGGQARRILLARALLRPRPLLLLDEPTASLDAETAAKLWETLADLARDGGPTMVCASHDPAASEWADRTLELAGGRLTEITP</sequence>
<evidence type="ECO:0000256" key="7">
    <source>
        <dbReference type="SAM" id="Phobius"/>
    </source>
</evidence>
<evidence type="ECO:0000259" key="9">
    <source>
        <dbReference type="PROSITE" id="PS50929"/>
    </source>
</evidence>
<keyword evidence="11" id="KW-1185">Reference proteome</keyword>
<evidence type="ECO:0000256" key="6">
    <source>
        <dbReference type="ARBA" id="ARBA00023136"/>
    </source>
</evidence>
<dbReference type="GO" id="GO:0034040">
    <property type="term" value="F:ATPase-coupled lipid transmembrane transporter activity"/>
    <property type="evidence" value="ECO:0007669"/>
    <property type="project" value="TreeGrafter"/>
</dbReference>
<dbReference type="SUPFAM" id="SSF90123">
    <property type="entry name" value="ABC transporter transmembrane region"/>
    <property type="match status" value="1"/>
</dbReference>
<evidence type="ECO:0000256" key="3">
    <source>
        <dbReference type="ARBA" id="ARBA00022741"/>
    </source>
</evidence>
<dbReference type="InterPro" id="IPR039421">
    <property type="entry name" value="Type_1_exporter"/>
</dbReference>
<accession>A0A3E1KDE3</accession>
<evidence type="ECO:0000313" key="10">
    <source>
        <dbReference type="EMBL" id="RFF32345.1"/>
    </source>
</evidence>
<dbReference type="InterPro" id="IPR036640">
    <property type="entry name" value="ABC1_TM_sf"/>
</dbReference>
<evidence type="ECO:0000259" key="8">
    <source>
        <dbReference type="PROSITE" id="PS50893"/>
    </source>
</evidence>
<dbReference type="EMBL" id="QUZK01000012">
    <property type="protein sequence ID" value="RFF32345.1"/>
    <property type="molecule type" value="Genomic_DNA"/>
</dbReference>
<dbReference type="PROSITE" id="PS00211">
    <property type="entry name" value="ABC_TRANSPORTER_1"/>
    <property type="match status" value="1"/>
</dbReference>
<dbReference type="Gene3D" id="1.20.1560.10">
    <property type="entry name" value="ABC transporter type 1, transmembrane domain"/>
    <property type="match status" value="1"/>
</dbReference>
<keyword evidence="2 7" id="KW-0812">Transmembrane</keyword>
<feature type="transmembrane region" description="Helical" evidence="7">
    <location>
        <begin position="238"/>
        <end position="265"/>
    </location>
</feature>
<feature type="domain" description="ABC transporter" evidence="8">
    <location>
        <begin position="343"/>
        <end position="560"/>
    </location>
</feature>
<organism evidence="10 11">
    <name type="scientific">Wenzhouxiangella sediminis</name>
    <dbReference type="NCBI Taxonomy" id="1792836"/>
    <lineage>
        <taxon>Bacteria</taxon>
        <taxon>Pseudomonadati</taxon>
        <taxon>Pseudomonadota</taxon>
        <taxon>Gammaproteobacteria</taxon>
        <taxon>Chromatiales</taxon>
        <taxon>Wenzhouxiangellaceae</taxon>
        <taxon>Wenzhouxiangella</taxon>
    </lineage>
</organism>
<dbReference type="GO" id="GO:0140359">
    <property type="term" value="F:ABC-type transporter activity"/>
    <property type="evidence" value="ECO:0007669"/>
    <property type="project" value="InterPro"/>
</dbReference>
<dbReference type="Pfam" id="PF00005">
    <property type="entry name" value="ABC_tran"/>
    <property type="match status" value="1"/>
</dbReference>
<dbReference type="NCBIfam" id="TIGR02857">
    <property type="entry name" value="CydD"/>
    <property type="match status" value="1"/>
</dbReference>
<dbReference type="GO" id="GO:0005524">
    <property type="term" value="F:ATP binding"/>
    <property type="evidence" value="ECO:0007669"/>
    <property type="project" value="UniProtKB-KW"/>
</dbReference>
<dbReference type="InterPro" id="IPR017871">
    <property type="entry name" value="ABC_transporter-like_CS"/>
</dbReference>
<dbReference type="Gene3D" id="3.40.50.300">
    <property type="entry name" value="P-loop containing nucleotide triphosphate hydrolases"/>
    <property type="match status" value="1"/>
</dbReference>
<dbReference type="GO" id="GO:0005886">
    <property type="term" value="C:plasma membrane"/>
    <property type="evidence" value="ECO:0007669"/>
    <property type="project" value="UniProtKB-SubCell"/>
</dbReference>
<dbReference type="PROSITE" id="PS50929">
    <property type="entry name" value="ABC_TM1F"/>
    <property type="match status" value="1"/>
</dbReference>
<evidence type="ECO:0000256" key="1">
    <source>
        <dbReference type="ARBA" id="ARBA00004651"/>
    </source>
</evidence>
<dbReference type="GO" id="GO:0016887">
    <property type="term" value="F:ATP hydrolysis activity"/>
    <property type="evidence" value="ECO:0007669"/>
    <property type="project" value="InterPro"/>
</dbReference>
<keyword evidence="6 7" id="KW-0472">Membrane</keyword>
<dbReference type="PROSITE" id="PS50893">
    <property type="entry name" value="ABC_TRANSPORTER_2"/>
    <property type="match status" value="1"/>
</dbReference>
<dbReference type="InterPro" id="IPR003439">
    <property type="entry name" value="ABC_transporter-like_ATP-bd"/>
</dbReference>
<dbReference type="RefSeq" id="WP_116649528.1">
    <property type="nucleotide sequence ID" value="NZ_QUZK01000012.1"/>
</dbReference>
<dbReference type="CDD" id="cd18584">
    <property type="entry name" value="ABC_6TM_AarD_CydD"/>
    <property type="match status" value="1"/>
</dbReference>
<dbReference type="InterPro" id="IPR014216">
    <property type="entry name" value="ABC_transptr_CydD"/>
</dbReference>
<comment type="subcellular location">
    <subcellularLocation>
        <location evidence="1">Cell membrane</location>
        <topology evidence="1">Multi-pass membrane protein</topology>
    </subcellularLocation>
</comment>
<proteinExistence type="predicted"/>
<reference evidence="10 11" key="1">
    <citation type="submission" date="2018-08" db="EMBL/GenBank/DDBJ databases">
        <title>Wenzhouxiangella salilacus sp. nov., a novel bacterium isolated from a saline lake in Xinjiang Province, China.</title>
        <authorList>
            <person name="Han S."/>
        </authorList>
    </citation>
    <scope>NUCLEOTIDE SEQUENCE [LARGE SCALE GENOMIC DNA]</scope>
    <source>
        <strain evidence="10 11">XDB06</strain>
    </source>
</reference>
<dbReference type="SUPFAM" id="SSF52540">
    <property type="entry name" value="P-loop containing nucleoside triphosphate hydrolases"/>
    <property type="match status" value="1"/>
</dbReference>
<keyword evidence="4" id="KW-0067">ATP-binding</keyword>
<keyword evidence="5 7" id="KW-1133">Transmembrane helix</keyword>
<feature type="domain" description="ABC transmembrane type-1" evidence="9">
    <location>
        <begin position="18"/>
        <end position="308"/>
    </location>
</feature>
<dbReference type="Pfam" id="PF00664">
    <property type="entry name" value="ABC_membrane"/>
    <property type="match status" value="1"/>
</dbReference>
<evidence type="ECO:0000256" key="2">
    <source>
        <dbReference type="ARBA" id="ARBA00022692"/>
    </source>
</evidence>
<dbReference type="AlphaFoldDB" id="A0A3E1KDE3"/>
<name>A0A3E1KDE3_9GAMM</name>
<dbReference type="InterPro" id="IPR011527">
    <property type="entry name" value="ABC1_TM_dom"/>
</dbReference>
<dbReference type="PANTHER" id="PTHR24221:SF261">
    <property type="entry name" value="GLUTATHIONE_L-CYSTEINE TRANSPORT SYSTEM ATP-BINDING_PERMEASE PROTEIN CYDD"/>
    <property type="match status" value="1"/>
</dbReference>
<keyword evidence="3" id="KW-0547">Nucleotide-binding</keyword>
<gene>
    <name evidence="10" type="primary">cydD</name>
    <name evidence="10" type="ORF">DZC52_02370</name>
</gene>
<dbReference type="OrthoDB" id="6336411at2"/>
<feature type="transmembrane region" description="Helical" evidence="7">
    <location>
        <begin position="160"/>
        <end position="180"/>
    </location>
</feature>
<evidence type="ECO:0000256" key="5">
    <source>
        <dbReference type="ARBA" id="ARBA00022989"/>
    </source>
</evidence>
<comment type="caution">
    <text evidence="10">The sequence shown here is derived from an EMBL/GenBank/DDBJ whole genome shotgun (WGS) entry which is preliminary data.</text>
</comment>
<dbReference type="Proteomes" id="UP000260351">
    <property type="component" value="Unassembled WGS sequence"/>
</dbReference>
<feature type="transmembrane region" description="Helical" evidence="7">
    <location>
        <begin position="138"/>
        <end position="154"/>
    </location>
</feature>
<protein>
    <submittedName>
        <fullName evidence="10">Thiol reductant ABC exporter subunit CydD</fullName>
    </submittedName>
</protein>
<dbReference type="SMART" id="SM00382">
    <property type="entry name" value="AAA"/>
    <property type="match status" value="1"/>
</dbReference>
<dbReference type="PANTHER" id="PTHR24221">
    <property type="entry name" value="ATP-BINDING CASSETTE SUB-FAMILY B"/>
    <property type="match status" value="1"/>
</dbReference>
<dbReference type="InterPro" id="IPR027417">
    <property type="entry name" value="P-loop_NTPase"/>
</dbReference>
<feature type="transmembrane region" description="Helical" evidence="7">
    <location>
        <begin position="20"/>
        <end position="46"/>
    </location>
</feature>
<evidence type="ECO:0000256" key="4">
    <source>
        <dbReference type="ARBA" id="ARBA00022840"/>
    </source>
</evidence>